<dbReference type="PANTHER" id="PTHR13257">
    <property type="entry name" value="NUCLEOPORIN NUP84-RELATED"/>
    <property type="match status" value="1"/>
</dbReference>
<keyword evidence="3" id="KW-0509">mRNA transport</keyword>
<evidence type="ECO:0000256" key="4">
    <source>
        <dbReference type="ARBA" id="ARBA00022927"/>
    </source>
</evidence>
<organism evidence="8 9">
    <name type="scientific">Lunasporangiospora selenospora</name>
    <dbReference type="NCBI Taxonomy" id="979761"/>
    <lineage>
        <taxon>Eukaryota</taxon>
        <taxon>Fungi</taxon>
        <taxon>Fungi incertae sedis</taxon>
        <taxon>Mucoromycota</taxon>
        <taxon>Mortierellomycotina</taxon>
        <taxon>Mortierellomycetes</taxon>
        <taxon>Mortierellales</taxon>
        <taxon>Mortierellaceae</taxon>
        <taxon>Lunasporangiospora</taxon>
    </lineage>
</organism>
<evidence type="ECO:0000256" key="5">
    <source>
        <dbReference type="ARBA" id="ARBA00023010"/>
    </source>
</evidence>
<dbReference type="GO" id="GO:0006606">
    <property type="term" value="P:protein import into nucleus"/>
    <property type="evidence" value="ECO:0007669"/>
    <property type="project" value="TreeGrafter"/>
</dbReference>
<evidence type="ECO:0000256" key="6">
    <source>
        <dbReference type="ARBA" id="ARBA00023132"/>
    </source>
</evidence>
<name>A0A9P6G0D3_9FUNG</name>
<protein>
    <submittedName>
        <fullName evidence="8">Uncharacterized protein</fullName>
    </submittedName>
</protein>
<dbReference type="GO" id="GO:0006406">
    <property type="term" value="P:mRNA export from nucleus"/>
    <property type="evidence" value="ECO:0007669"/>
    <property type="project" value="TreeGrafter"/>
</dbReference>
<keyword evidence="2" id="KW-0813">Transport</keyword>
<dbReference type="InterPro" id="IPR037700">
    <property type="entry name" value="NUP88/NUP82"/>
</dbReference>
<gene>
    <name evidence="8" type="ORF">BGW38_003933</name>
</gene>
<reference evidence="8" key="1">
    <citation type="journal article" date="2020" name="Fungal Divers.">
        <title>Resolving the Mortierellaceae phylogeny through synthesis of multi-gene phylogenetics and phylogenomics.</title>
        <authorList>
            <person name="Vandepol N."/>
            <person name="Liber J."/>
            <person name="Desiro A."/>
            <person name="Na H."/>
            <person name="Kennedy M."/>
            <person name="Barry K."/>
            <person name="Grigoriev I.V."/>
            <person name="Miller A.N."/>
            <person name="O'Donnell K."/>
            <person name="Stajich J.E."/>
            <person name="Bonito G."/>
        </authorList>
    </citation>
    <scope>NUCLEOTIDE SEQUENCE</scope>
    <source>
        <strain evidence="8">KOD1015</strain>
    </source>
</reference>
<dbReference type="GO" id="GO:0005643">
    <property type="term" value="C:nuclear pore"/>
    <property type="evidence" value="ECO:0007669"/>
    <property type="project" value="UniProtKB-SubCell"/>
</dbReference>
<comment type="caution">
    <text evidence="8">The sequence shown here is derived from an EMBL/GenBank/DDBJ whole genome shotgun (WGS) entry which is preliminary data.</text>
</comment>
<keyword evidence="5" id="KW-0811">Translocation</keyword>
<dbReference type="EMBL" id="JAABOA010000256">
    <property type="protein sequence ID" value="KAF9585090.1"/>
    <property type="molecule type" value="Genomic_DNA"/>
</dbReference>
<proteinExistence type="predicted"/>
<dbReference type="PANTHER" id="PTHR13257:SF0">
    <property type="entry name" value="NUCLEAR PORE COMPLEX PROTEIN NUP88"/>
    <property type="match status" value="1"/>
</dbReference>
<accession>A0A9P6G0D3</accession>
<dbReference type="Proteomes" id="UP000780801">
    <property type="component" value="Unassembled WGS sequence"/>
</dbReference>
<dbReference type="Pfam" id="PF10168">
    <property type="entry name" value="Nup88"/>
    <property type="match status" value="2"/>
</dbReference>
<comment type="subcellular location">
    <subcellularLocation>
        <location evidence="1">Nucleus</location>
        <location evidence="1">Nuclear pore complex</location>
    </subcellularLocation>
</comment>
<evidence type="ECO:0000313" key="9">
    <source>
        <dbReference type="Proteomes" id="UP000780801"/>
    </source>
</evidence>
<keyword evidence="4" id="KW-0653">Protein transport</keyword>
<keyword evidence="6" id="KW-0906">Nuclear pore complex</keyword>
<evidence type="ECO:0000256" key="7">
    <source>
        <dbReference type="ARBA" id="ARBA00023242"/>
    </source>
</evidence>
<dbReference type="GO" id="GO:0000056">
    <property type="term" value="P:ribosomal small subunit export from nucleus"/>
    <property type="evidence" value="ECO:0007669"/>
    <property type="project" value="InterPro"/>
</dbReference>
<sequence length="891" mass="98433">MDSQFQKPTWLNQLPDHSIFELDEQEYLEWARLNNSSAGATTVSTTSKAAKSGFGFGVPTTFTSDRDSVGLDELKEDYEQLFQGLSCMAIHGQDLYVAVGRQVRYTSLADLKKGVETHGRNAAASYIQQKQHKVLKIQNIDFDIRRLVLNQEGKLMAIVGDEKVVIAALPKTIKQDPKAVNCKSFILGEYYHINKGPTKVVKVLWHPLSKGFTHVLILTHDSLLRMYDVATDIDEPEQIYNFGSGGRVSGVFGPDVDDAASFCFGSKYSEWGQLSVYCLTHTGDIFMICPVMPENCLLEKSDLDEIRSNLENVDILASADDSEATQAAFGKEWVKSLLESVQPHPFSDEVVIVRSPILKHAEVVRQGPFLYQPPPIELDDDDNKASDILCLETEAAEVIAVAHSCGKVDICIAVDRPMARWAISRPHKSSLRKMSQSSGSENIPTDLPVISVYESVDLGLLKVFGVSSTSGGRGYGLQENRLSIPNHPVLVPDTMYGDMFYVYHEAGAHCVSVRPWLDRLSALYEAASLGQAAGLDGKIAAFYDAKVKSTVGCIVNTRPTRASAVAPVIGCSVVTDAYLEYSLLLLTSSLQLIGLELIPRPRTTTASSTAALDSTGTFGSLMRAPNNSTGSPNDEVIYQNTLTLPMFENQDLLSMNGLPLQPKVVLPPGVGSAKIIVTEENLEFLGKMVQGIRESLRDVYTSCDIAQQRMVAQEAEYKRQQDKVNKTHEHIRTTLANKMQQQVDRQDAQNALQRKLMARADELLQRLMESREPELSPAEKQWVHDVAKSEKAVKTFDERRNRVLAQHDILKRRLQEMNSTLQGSDGVRHLGSNANSNEAHVANPRYGTAQLKTVESALSVESQLLDTTLKMVADVSSRLEVLDISREVTEA</sequence>
<dbReference type="GO" id="GO:0000055">
    <property type="term" value="P:ribosomal large subunit export from nucleus"/>
    <property type="evidence" value="ECO:0007669"/>
    <property type="project" value="InterPro"/>
</dbReference>
<evidence type="ECO:0000313" key="8">
    <source>
        <dbReference type="EMBL" id="KAF9585090.1"/>
    </source>
</evidence>
<evidence type="ECO:0000256" key="2">
    <source>
        <dbReference type="ARBA" id="ARBA00022448"/>
    </source>
</evidence>
<dbReference type="InterPro" id="IPR019321">
    <property type="entry name" value="Nucleoporin_Nup88"/>
</dbReference>
<evidence type="ECO:0000256" key="1">
    <source>
        <dbReference type="ARBA" id="ARBA00004567"/>
    </source>
</evidence>
<evidence type="ECO:0000256" key="3">
    <source>
        <dbReference type="ARBA" id="ARBA00022816"/>
    </source>
</evidence>
<dbReference type="AlphaFoldDB" id="A0A9P6G0D3"/>
<dbReference type="OrthoDB" id="341482at2759"/>
<keyword evidence="7" id="KW-0539">Nucleus</keyword>
<dbReference type="GO" id="GO:0017056">
    <property type="term" value="F:structural constituent of nuclear pore"/>
    <property type="evidence" value="ECO:0007669"/>
    <property type="project" value="InterPro"/>
</dbReference>
<keyword evidence="9" id="KW-1185">Reference proteome</keyword>